<dbReference type="eggNOG" id="ENOG502T9IM">
    <property type="taxonomic scope" value="Eukaryota"/>
</dbReference>
<dbReference type="AlphaFoldDB" id="B4MMG7"/>
<keyword evidence="2" id="KW-0560">Oxidoreductase</keyword>
<keyword evidence="3" id="KW-1185">Reference proteome</keyword>
<evidence type="ECO:0000313" key="3">
    <source>
        <dbReference type="Proteomes" id="UP000007798"/>
    </source>
</evidence>
<dbReference type="SUPFAM" id="SSF81518">
    <property type="entry name" value="Subunit XI (6.4 kDa protein) of cytochrome bc1 complex (Ubiquinol-cytochrome c reductase)"/>
    <property type="match status" value="1"/>
</dbReference>
<protein>
    <submittedName>
        <fullName evidence="2">Uncharacterized protein</fullName>
        <ecNumber evidence="2">1.10.2.2</ecNumber>
    </submittedName>
</protein>
<dbReference type="EC" id="1.10.2.2" evidence="2"/>
<feature type="transmembrane region" description="Helical" evidence="1">
    <location>
        <begin position="23"/>
        <end position="45"/>
    </location>
</feature>
<evidence type="ECO:0000313" key="2">
    <source>
        <dbReference type="EMBL" id="EDW73312.1"/>
    </source>
</evidence>
<dbReference type="KEGG" id="dwi:6639226"/>
<dbReference type="GO" id="GO:0006122">
    <property type="term" value="P:mitochondrial electron transport, ubiquinol to cytochrome c"/>
    <property type="evidence" value="ECO:0007669"/>
    <property type="project" value="InterPro"/>
</dbReference>
<dbReference type="InterPro" id="IPR015089">
    <property type="entry name" value="UQCR"/>
</dbReference>
<proteinExistence type="predicted"/>
<dbReference type="STRING" id="7260.B4MMG7"/>
<accession>B4MMG7</accession>
<keyword evidence="1" id="KW-0472">Membrane</keyword>
<dbReference type="GO" id="GO:0016491">
    <property type="term" value="F:oxidoreductase activity"/>
    <property type="evidence" value="ECO:0007669"/>
    <property type="project" value="UniProtKB-KW"/>
</dbReference>
<dbReference type="HOGENOM" id="CLU_2724854_0_0_1"/>
<keyword evidence="1" id="KW-1133">Transmembrane helix</keyword>
<dbReference type="PhylomeDB" id="B4MMG7"/>
<sequence>MGIKDMFLYLYCQHRPSKGSKQLVKAFAPSVAYFGFASLLTLVYYTEWKAITEWIPIYNTKYPKPEAEATKK</sequence>
<dbReference type="PANTHER" id="PTHR15420:SF2">
    <property type="entry name" value="CYTOCHROME B-C1 COMPLEX SUBUNIT 10"/>
    <property type="match status" value="1"/>
</dbReference>
<dbReference type="InParanoid" id="B4MMG7"/>
<dbReference type="Pfam" id="PF08997">
    <property type="entry name" value="UCR_6-4kD"/>
    <property type="match status" value="1"/>
</dbReference>
<reference evidence="2 3" key="1">
    <citation type="journal article" date="2007" name="Nature">
        <title>Evolution of genes and genomes on the Drosophila phylogeny.</title>
        <authorList>
            <consortium name="Drosophila 12 Genomes Consortium"/>
            <person name="Clark A.G."/>
            <person name="Eisen M.B."/>
            <person name="Smith D.R."/>
            <person name="Bergman C.M."/>
            <person name="Oliver B."/>
            <person name="Markow T.A."/>
            <person name="Kaufman T.C."/>
            <person name="Kellis M."/>
            <person name="Gelbart W."/>
            <person name="Iyer V.N."/>
            <person name="Pollard D.A."/>
            <person name="Sackton T.B."/>
            <person name="Larracuente A.M."/>
            <person name="Singh N.D."/>
            <person name="Abad J.P."/>
            <person name="Abt D.N."/>
            <person name="Adryan B."/>
            <person name="Aguade M."/>
            <person name="Akashi H."/>
            <person name="Anderson W.W."/>
            <person name="Aquadro C.F."/>
            <person name="Ardell D.H."/>
            <person name="Arguello R."/>
            <person name="Artieri C.G."/>
            <person name="Barbash D.A."/>
            <person name="Barker D."/>
            <person name="Barsanti P."/>
            <person name="Batterham P."/>
            <person name="Batzoglou S."/>
            <person name="Begun D."/>
            <person name="Bhutkar A."/>
            <person name="Blanco E."/>
            <person name="Bosak S.A."/>
            <person name="Bradley R.K."/>
            <person name="Brand A.D."/>
            <person name="Brent M.R."/>
            <person name="Brooks A.N."/>
            <person name="Brown R.H."/>
            <person name="Butlin R.K."/>
            <person name="Caggese C."/>
            <person name="Calvi B.R."/>
            <person name="Bernardo de Carvalho A."/>
            <person name="Caspi A."/>
            <person name="Castrezana S."/>
            <person name="Celniker S.E."/>
            <person name="Chang J.L."/>
            <person name="Chapple C."/>
            <person name="Chatterji S."/>
            <person name="Chinwalla A."/>
            <person name="Civetta A."/>
            <person name="Clifton S.W."/>
            <person name="Comeron J.M."/>
            <person name="Costello J.C."/>
            <person name="Coyne J.A."/>
            <person name="Daub J."/>
            <person name="David R.G."/>
            <person name="Delcher A.L."/>
            <person name="Delehaunty K."/>
            <person name="Do C.B."/>
            <person name="Ebling H."/>
            <person name="Edwards K."/>
            <person name="Eickbush T."/>
            <person name="Evans J.D."/>
            <person name="Filipski A."/>
            <person name="Findeiss S."/>
            <person name="Freyhult E."/>
            <person name="Fulton L."/>
            <person name="Fulton R."/>
            <person name="Garcia A.C."/>
            <person name="Gardiner A."/>
            <person name="Garfield D.A."/>
            <person name="Garvin B.E."/>
            <person name="Gibson G."/>
            <person name="Gilbert D."/>
            <person name="Gnerre S."/>
            <person name="Godfrey J."/>
            <person name="Good R."/>
            <person name="Gotea V."/>
            <person name="Gravely B."/>
            <person name="Greenberg A.J."/>
            <person name="Griffiths-Jones S."/>
            <person name="Gross S."/>
            <person name="Guigo R."/>
            <person name="Gustafson E.A."/>
            <person name="Haerty W."/>
            <person name="Hahn M.W."/>
            <person name="Halligan D.L."/>
            <person name="Halpern A.L."/>
            <person name="Halter G.M."/>
            <person name="Han M.V."/>
            <person name="Heger A."/>
            <person name="Hillier L."/>
            <person name="Hinrichs A.S."/>
            <person name="Holmes I."/>
            <person name="Hoskins R.A."/>
            <person name="Hubisz M.J."/>
            <person name="Hultmark D."/>
            <person name="Huntley M.A."/>
            <person name="Jaffe D.B."/>
            <person name="Jagadeeshan S."/>
            <person name="Jeck W.R."/>
            <person name="Johnson J."/>
            <person name="Jones C.D."/>
            <person name="Jordan W.C."/>
            <person name="Karpen G.H."/>
            <person name="Kataoka E."/>
            <person name="Keightley P.D."/>
            <person name="Kheradpour P."/>
            <person name="Kirkness E.F."/>
            <person name="Koerich L.B."/>
            <person name="Kristiansen K."/>
            <person name="Kudrna D."/>
            <person name="Kulathinal R.J."/>
            <person name="Kumar S."/>
            <person name="Kwok R."/>
            <person name="Lander E."/>
            <person name="Langley C.H."/>
            <person name="Lapoint R."/>
            <person name="Lazzaro B.P."/>
            <person name="Lee S.J."/>
            <person name="Levesque L."/>
            <person name="Li R."/>
            <person name="Lin C.F."/>
            <person name="Lin M.F."/>
            <person name="Lindblad-Toh K."/>
            <person name="Llopart A."/>
            <person name="Long M."/>
            <person name="Low L."/>
            <person name="Lozovsky E."/>
            <person name="Lu J."/>
            <person name="Luo M."/>
            <person name="Machado C.A."/>
            <person name="Makalowski W."/>
            <person name="Marzo M."/>
            <person name="Matsuda M."/>
            <person name="Matzkin L."/>
            <person name="McAllister B."/>
            <person name="McBride C.S."/>
            <person name="McKernan B."/>
            <person name="McKernan K."/>
            <person name="Mendez-Lago M."/>
            <person name="Minx P."/>
            <person name="Mollenhauer M.U."/>
            <person name="Montooth K."/>
            <person name="Mount S.M."/>
            <person name="Mu X."/>
            <person name="Myers E."/>
            <person name="Negre B."/>
            <person name="Newfeld S."/>
            <person name="Nielsen R."/>
            <person name="Noor M.A."/>
            <person name="O'Grady P."/>
            <person name="Pachter L."/>
            <person name="Papaceit M."/>
            <person name="Parisi M.J."/>
            <person name="Parisi M."/>
            <person name="Parts L."/>
            <person name="Pedersen J.S."/>
            <person name="Pesole G."/>
            <person name="Phillippy A.M."/>
            <person name="Ponting C.P."/>
            <person name="Pop M."/>
            <person name="Porcelli D."/>
            <person name="Powell J.R."/>
            <person name="Prohaska S."/>
            <person name="Pruitt K."/>
            <person name="Puig M."/>
            <person name="Quesneville H."/>
            <person name="Ram K.R."/>
            <person name="Rand D."/>
            <person name="Rasmussen M.D."/>
            <person name="Reed L.K."/>
            <person name="Reenan R."/>
            <person name="Reily A."/>
            <person name="Remington K.A."/>
            <person name="Rieger T.T."/>
            <person name="Ritchie M.G."/>
            <person name="Robin C."/>
            <person name="Rogers Y.H."/>
            <person name="Rohde C."/>
            <person name="Rozas J."/>
            <person name="Rubenfield M.J."/>
            <person name="Ruiz A."/>
            <person name="Russo S."/>
            <person name="Salzberg S.L."/>
            <person name="Sanchez-Gracia A."/>
            <person name="Saranga D.J."/>
            <person name="Sato H."/>
            <person name="Schaeffer S.W."/>
            <person name="Schatz M.C."/>
            <person name="Schlenke T."/>
            <person name="Schwartz R."/>
            <person name="Segarra C."/>
            <person name="Singh R.S."/>
            <person name="Sirot L."/>
            <person name="Sirota M."/>
            <person name="Sisneros N.B."/>
            <person name="Smith C.D."/>
            <person name="Smith T.F."/>
            <person name="Spieth J."/>
            <person name="Stage D.E."/>
            <person name="Stark A."/>
            <person name="Stephan W."/>
            <person name="Strausberg R.L."/>
            <person name="Strempel S."/>
            <person name="Sturgill D."/>
            <person name="Sutton G."/>
            <person name="Sutton G.G."/>
            <person name="Tao W."/>
            <person name="Teichmann S."/>
            <person name="Tobari Y.N."/>
            <person name="Tomimura Y."/>
            <person name="Tsolas J.M."/>
            <person name="Valente V.L."/>
            <person name="Venter E."/>
            <person name="Venter J.C."/>
            <person name="Vicario S."/>
            <person name="Vieira F.G."/>
            <person name="Vilella A.J."/>
            <person name="Villasante A."/>
            <person name="Walenz B."/>
            <person name="Wang J."/>
            <person name="Wasserman M."/>
            <person name="Watts T."/>
            <person name="Wilson D."/>
            <person name="Wilson R.K."/>
            <person name="Wing R.A."/>
            <person name="Wolfner M.F."/>
            <person name="Wong A."/>
            <person name="Wong G.K."/>
            <person name="Wu C.I."/>
            <person name="Wu G."/>
            <person name="Yamamoto D."/>
            <person name="Yang H.P."/>
            <person name="Yang S.P."/>
            <person name="Yorke J.A."/>
            <person name="Yoshida K."/>
            <person name="Zdobnov E."/>
            <person name="Zhang P."/>
            <person name="Zhang Y."/>
            <person name="Zimin A.V."/>
            <person name="Baldwin J."/>
            <person name="Abdouelleil A."/>
            <person name="Abdulkadir J."/>
            <person name="Abebe A."/>
            <person name="Abera B."/>
            <person name="Abreu J."/>
            <person name="Acer S.C."/>
            <person name="Aftuck L."/>
            <person name="Alexander A."/>
            <person name="An P."/>
            <person name="Anderson E."/>
            <person name="Anderson S."/>
            <person name="Arachi H."/>
            <person name="Azer M."/>
            <person name="Bachantsang P."/>
            <person name="Barry A."/>
            <person name="Bayul T."/>
            <person name="Berlin A."/>
            <person name="Bessette D."/>
            <person name="Bloom T."/>
            <person name="Blye J."/>
            <person name="Boguslavskiy L."/>
            <person name="Bonnet C."/>
            <person name="Boukhgalter B."/>
            <person name="Bourzgui I."/>
            <person name="Brown A."/>
            <person name="Cahill P."/>
            <person name="Channer S."/>
            <person name="Cheshatsang Y."/>
            <person name="Chuda L."/>
            <person name="Citroen M."/>
            <person name="Collymore A."/>
            <person name="Cooke P."/>
            <person name="Costello M."/>
            <person name="D'Aco K."/>
            <person name="Daza R."/>
            <person name="De Haan G."/>
            <person name="DeGray S."/>
            <person name="DeMaso C."/>
            <person name="Dhargay N."/>
            <person name="Dooley K."/>
            <person name="Dooley E."/>
            <person name="Doricent M."/>
            <person name="Dorje P."/>
            <person name="Dorjee K."/>
            <person name="Dupes A."/>
            <person name="Elong R."/>
            <person name="Falk J."/>
            <person name="Farina A."/>
            <person name="Faro S."/>
            <person name="Ferguson D."/>
            <person name="Fisher S."/>
            <person name="Foley C.D."/>
            <person name="Franke A."/>
            <person name="Friedrich D."/>
            <person name="Gadbois L."/>
            <person name="Gearin G."/>
            <person name="Gearin C.R."/>
            <person name="Giannoukos G."/>
            <person name="Goode T."/>
            <person name="Graham J."/>
            <person name="Grandbois E."/>
            <person name="Grewal S."/>
            <person name="Gyaltsen K."/>
            <person name="Hafez N."/>
            <person name="Hagos B."/>
            <person name="Hall J."/>
            <person name="Henson C."/>
            <person name="Hollinger A."/>
            <person name="Honan T."/>
            <person name="Huard M.D."/>
            <person name="Hughes L."/>
            <person name="Hurhula B."/>
            <person name="Husby M.E."/>
            <person name="Kamat A."/>
            <person name="Kanga B."/>
            <person name="Kashin S."/>
            <person name="Khazanovich D."/>
            <person name="Kisner P."/>
            <person name="Lance K."/>
            <person name="Lara M."/>
            <person name="Lee W."/>
            <person name="Lennon N."/>
            <person name="Letendre F."/>
            <person name="LeVine R."/>
            <person name="Lipovsky A."/>
            <person name="Liu X."/>
            <person name="Liu J."/>
            <person name="Liu S."/>
            <person name="Lokyitsang T."/>
            <person name="Lokyitsang Y."/>
            <person name="Lubonja R."/>
            <person name="Lui A."/>
            <person name="MacDonald P."/>
            <person name="Magnisalis V."/>
            <person name="Maru K."/>
            <person name="Matthews C."/>
            <person name="McCusker W."/>
            <person name="McDonough S."/>
            <person name="Mehta T."/>
            <person name="Meldrim J."/>
            <person name="Meneus L."/>
            <person name="Mihai O."/>
            <person name="Mihalev A."/>
            <person name="Mihova T."/>
            <person name="Mittelman R."/>
            <person name="Mlenga V."/>
            <person name="Montmayeur A."/>
            <person name="Mulrain L."/>
            <person name="Navidi A."/>
            <person name="Naylor J."/>
            <person name="Negash T."/>
            <person name="Nguyen T."/>
            <person name="Nguyen N."/>
            <person name="Nicol R."/>
            <person name="Norbu C."/>
            <person name="Norbu N."/>
            <person name="Novod N."/>
            <person name="O'Neill B."/>
            <person name="Osman S."/>
            <person name="Markiewicz E."/>
            <person name="Oyono O.L."/>
            <person name="Patti C."/>
            <person name="Phunkhang P."/>
            <person name="Pierre F."/>
            <person name="Priest M."/>
            <person name="Raghuraman S."/>
            <person name="Rege F."/>
            <person name="Reyes R."/>
            <person name="Rise C."/>
            <person name="Rogov P."/>
            <person name="Ross K."/>
            <person name="Ryan E."/>
            <person name="Settipalli S."/>
            <person name="Shea T."/>
            <person name="Sherpa N."/>
            <person name="Shi L."/>
            <person name="Shih D."/>
            <person name="Sparrow T."/>
            <person name="Spaulding J."/>
            <person name="Stalker J."/>
            <person name="Stange-Thomann N."/>
            <person name="Stavropoulos S."/>
            <person name="Stone C."/>
            <person name="Strader C."/>
            <person name="Tesfaye S."/>
            <person name="Thomson T."/>
            <person name="Thoulutsang Y."/>
            <person name="Thoulutsang D."/>
            <person name="Topham K."/>
            <person name="Topping I."/>
            <person name="Tsamla T."/>
            <person name="Vassiliev H."/>
            <person name="Vo A."/>
            <person name="Wangchuk T."/>
            <person name="Wangdi T."/>
            <person name="Weiand M."/>
            <person name="Wilkinson J."/>
            <person name="Wilson A."/>
            <person name="Yadav S."/>
            <person name="Young G."/>
            <person name="Yu Q."/>
            <person name="Zembek L."/>
            <person name="Zhong D."/>
            <person name="Zimmer A."/>
            <person name="Zwirko Z."/>
            <person name="Jaffe D.B."/>
            <person name="Alvarez P."/>
            <person name="Brockman W."/>
            <person name="Butler J."/>
            <person name="Chin C."/>
            <person name="Gnerre S."/>
            <person name="Grabherr M."/>
            <person name="Kleber M."/>
            <person name="Mauceli E."/>
            <person name="MacCallum I."/>
        </authorList>
    </citation>
    <scope>NUCLEOTIDE SEQUENCE [LARGE SCALE GENOMIC DNA]</scope>
    <source>
        <strain evidence="3">Tucson 14030-0811.24</strain>
    </source>
</reference>
<dbReference type="Proteomes" id="UP000007798">
    <property type="component" value="Unassembled WGS sequence"/>
</dbReference>
<evidence type="ECO:0000256" key="1">
    <source>
        <dbReference type="SAM" id="Phobius"/>
    </source>
</evidence>
<gene>
    <name evidence="2" type="primary">Dwil\GK16720</name>
    <name evidence="2" type="ORF">Dwil_GK16720</name>
</gene>
<dbReference type="Gene3D" id="1.20.5.220">
    <property type="match status" value="1"/>
</dbReference>
<name>B4MMG7_DROWI</name>
<dbReference type="GO" id="GO:0005743">
    <property type="term" value="C:mitochondrial inner membrane"/>
    <property type="evidence" value="ECO:0007669"/>
    <property type="project" value="TreeGrafter"/>
</dbReference>
<dbReference type="EMBL" id="CH963847">
    <property type="protein sequence ID" value="EDW73312.1"/>
    <property type="molecule type" value="Genomic_DNA"/>
</dbReference>
<dbReference type="OrthoDB" id="15743at2759"/>
<keyword evidence="1" id="KW-0812">Transmembrane</keyword>
<dbReference type="FunCoup" id="B4MMG7">
    <property type="interactions" value="163"/>
</dbReference>
<dbReference type="InterPro" id="IPR029027">
    <property type="entry name" value="Single_a-helix_sf"/>
</dbReference>
<organism evidence="2 3">
    <name type="scientific">Drosophila willistoni</name>
    <name type="common">Fruit fly</name>
    <dbReference type="NCBI Taxonomy" id="7260"/>
    <lineage>
        <taxon>Eukaryota</taxon>
        <taxon>Metazoa</taxon>
        <taxon>Ecdysozoa</taxon>
        <taxon>Arthropoda</taxon>
        <taxon>Hexapoda</taxon>
        <taxon>Insecta</taxon>
        <taxon>Pterygota</taxon>
        <taxon>Neoptera</taxon>
        <taxon>Endopterygota</taxon>
        <taxon>Diptera</taxon>
        <taxon>Brachycera</taxon>
        <taxon>Muscomorpha</taxon>
        <taxon>Ephydroidea</taxon>
        <taxon>Drosophilidae</taxon>
        <taxon>Drosophila</taxon>
        <taxon>Sophophora</taxon>
    </lineage>
</organism>
<dbReference type="PANTHER" id="PTHR15420">
    <property type="entry name" value="UBIQUINOL-CYTOCHROME C REDUCTASE COMPLEX 6.4 KD PROTEIN"/>
    <property type="match status" value="1"/>
</dbReference>
<dbReference type="OMA" id="YCRHRPS"/>